<name>U1FAA9_TRESO</name>
<evidence type="ECO:0000313" key="5">
    <source>
        <dbReference type="Proteomes" id="UP000016646"/>
    </source>
</evidence>
<comment type="caution">
    <text evidence="2">The sequence shown here is derived from an EMBL/GenBank/DDBJ whole genome shotgun (WGS) entry which is preliminary data.</text>
</comment>
<dbReference type="PANTHER" id="PTHR35024:SF4">
    <property type="entry name" value="POLYMER-FORMING CYTOSKELETAL PROTEIN"/>
    <property type="match status" value="1"/>
</dbReference>
<organism evidence="2 4">
    <name type="scientific">Treponema socranskii subsp. socranskii VPI DR56BR1116 = ATCC 35536</name>
    <dbReference type="NCBI Taxonomy" id="1125725"/>
    <lineage>
        <taxon>Bacteria</taxon>
        <taxon>Pseudomonadati</taxon>
        <taxon>Spirochaetota</taxon>
        <taxon>Spirochaetia</taxon>
        <taxon>Spirochaetales</taxon>
        <taxon>Treponemataceae</taxon>
        <taxon>Treponema</taxon>
    </lineage>
</organism>
<dbReference type="PATRIC" id="fig|1125725.3.peg.920"/>
<evidence type="ECO:0000313" key="3">
    <source>
        <dbReference type="EMBL" id="ERK05002.1"/>
    </source>
</evidence>
<comment type="similarity">
    <text evidence="1">Belongs to the bactofilin family.</text>
</comment>
<dbReference type="Proteomes" id="UP000016412">
    <property type="component" value="Unassembled WGS sequence"/>
</dbReference>
<keyword evidence="5" id="KW-1185">Reference proteome</keyword>
<gene>
    <name evidence="3" type="ORF">HMPREF0860_0664</name>
    <name evidence="2" type="ORF">HMPREF1325_1635</name>
</gene>
<evidence type="ECO:0000313" key="2">
    <source>
        <dbReference type="EMBL" id="ERF61062.1"/>
    </source>
</evidence>
<reference evidence="4 5" key="1">
    <citation type="submission" date="2013-08" db="EMBL/GenBank/DDBJ databases">
        <authorList>
            <person name="Durkin A.S."/>
            <person name="Haft D.R."/>
            <person name="McCorrison J."/>
            <person name="Torralba M."/>
            <person name="Gillis M."/>
            <person name="Haft D.H."/>
            <person name="Methe B."/>
            <person name="Sutton G."/>
            <person name="Nelson K.E."/>
        </authorList>
    </citation>
    <scope>NUCLEOTIDE SEQUENCE [LARGE SCALE GENOMIC DNA]</scope>
    <source>
        <strain evidence="3 5">ATCC 35536</strain>
        <strain evidence="2 4">VPI DR56BR1116</strain>
    </source>
</reference>
<dbReference type="OrthoDB" id="360546at2"/>
<dbReference type="eggNOG" id="COG1664">
    <property type="taxonomic scope" value="Bacteria"/>
</dbReference>
<dbReference type="PANTHER" id="PTHR35024">
    <property type="entry name" value="HYPOTHETICAL CYTOSOLIC PROTEIN"/>
    <property type="match status" value="1"/>
</dbReference>
<dbReference type="Proteomes" id="UP000016646">
    <property type="component" value="Unassembled WGS sequence"/>
</dbReference>
<dbReference type="InterPro" id="IPR007607">
    <property type="entry name" value="BacA/B"/>
</dbReference>
<sequence>MFDVKDIDLFDLEEEAFDTVIEGDITFTGSIRFAKPFMIRGKVKGSIDATSDLVIDSGASVEADIKALRVLVKGKVKGNVAAKKMVFVTATGSLDGDITAEQVVLEPGSTFTGKCTMVK</sequence>
<dbReference type="Pfam" id="PF04519">
    <property type="entry name" value="Bactofilin"/>
    <property type="match status" value="1"/>
</dbReference>
<dbReference type="STRING" id="1125725.HMPREF1325_1635"/>
<dbReference type="EMBL" id="AVQI01000006">
    <property type="protein sequence ID" value="ERK05002.1"/>
    <property type="molecule type" value="Genomic_DNA"/>
</dbReference>
<evidence type="ECO:0000313" key="4">
    <source>
        <dbReference type="Proteomes" id="UP000016412"/>
    </source>
</evidence>
<dbReference type="RefSeq" id="WP_021329904.1">
    <property type="nucleotide sequence ID" value="NZ_AUZJ01000017.1"/>
</dbReference>
<evidence type="ECO:0000256" key="1">
    <source>
        <dbReference type="ARBA" id="ARBA00044755"/>
    </source>
</evidence>
<dbReference type="EMBL" id="AUZJ01000017">
    <property type="protein sequence ID" value="ERF61062.1"/>
    <property type="molecule type" value="Genomic_DNA"/>
</dbReference>
<protein>
    <submittedName>
        <fullName evidence="2">Polymer-forming cytoskeletal family protein</fullName>
    </submittedName>
</protein>
<accession>U1FAA9</accession>
<proteinExistence type="inferred from homology"/>
<dbReference type="AlphaFoldDB" id="U1FAA9"/>